<feature type="domain" description="AMP-dependent synthetase/ligase" evidence="1">
    <location>
        <begin position="273"/>
        <end position="327"/>
    </location>
</feature>
<evidence type="ECO:0000313" key="3">
    <source>
        <dbReference type="Proteomes" id="UP001177023"/>
    </source>
</evidence>
<evidence type="ECO:0000313" key="2">
    <source>
        <dbReference type="EMBL" id="CAJ0557286.1"/>
    </source>
</evidence>
<dbReference type="Gene3D" id="3.40.50.12780">
    <property type="entry name" value="N-terminal domain of ligase-like"/>
    <property type="match status" value="1"/>
</dbReference>
<dbReference type="InterPro" id="IPR042099">
    <property type="entry name" value="ANL_N_sf"/>
</dbReference>
<dbReference type="SUPFAM" id="SSF56801">
    <property type="entry name" value="Acetyl-CoA synthetase-like"/>
    <property type="match status" value="1"/>
</dbReference>
<evidence type="ECO:0000259" key="1">
    <source>
        <dbReference type="Pfam" id="PF00501"/>
    </source>
</evidence>
<dbReference type="PROSITE" id="PS00455">
    <property type="entry name" value="AMP_BINDING"/>
    <property type="match status" value="1"/>
</dbReference>
<accession>A0AA36FQ27</accession>
<protein>
    <recommendedName>
        <fullName evidence="1">AMP-dependent synthetase/ligase domain-containing protein</fullName>
    </recommendedName>
</protein>
<organism evidence="2 3">
    <name type="scientific">Mesorhabditis spiculigera</name>
    <dbReference type="NCBI Taxonomy" id="96644"/>
    <lineage>
        <taxon>Eukaryota</taxon>
        <taxon>Metazoa</taxon>
        <taxon>Ecdysozoa</taxon>
        <taxon>Nematoda</taxon>
        <taxon>Chromadorea</taxon>
        <taxon>Rhabditida</taxon>
        <taxon>Rhabditina</taxon>
        <taxon>Rhabditomorpha</taxon>
        <taxon>Rhabditoidea</taxon>
        <taxon>Rhabditidae</taxon>
        <taxon>Mesorhabditinae</taxon>
        <taxon>Mesorhabditis</taxon>
    </lineage>
</organism>
<dbReference type="EMBL" id="CATQJA010000001">
    <property type="protein sequence ID" value="CAJ0557286.1"/>
    <property type="molecule type" value="Genomic_DNA"/>
</dbReference>
<name>A0AA36FQ27_9BILA</name>
<comment type="caution">
    <text evidence="2">The sequence shown here is derived from an EMBL/GenBank/DDBJ whole genome shotgun (WGS) entry which is preliminary data.</text>
</comment>
<dbReference type="GO" id="GO:0016746">
    <property type="term" value="F:acyltransferase activity"/>
    <property type="evidence" value="ECO:0007669"/>
    <property type="project" value="InterPro"/>
</dbReference>
<dbReference type="AlphaFoldDB" id="A0AA36FQ27"/>
<feature type="non-terminal residue" evidence="2">
    <location>
        <position position="1"/>
    </location>
</feature>
<keyword evidence="3" id="KW-1185">Reference proteome</keyword>
<proteinExistence type="predicted"/>
<dbReference type="Gene3D" id="3.40.47.10">
    <property type="match status" value="1"/>
</dbReference>
<dbReference type="Pfam" id="PF00501">
    <property type="entry name" value="AMP-binding"/>
    <property type="match status" value="1"/>
</dbReference>
<dbReference type="InterPro" id="IPR016039">
    <property type="entry name" value="Thiolase-like"/>
</dbReference>
<dbReference type="Proteomes" id="UP001177023">
    <property type="component" value="Unassembled WGS sequence"/>
</dbReference>
<dbReference type="InterPro" id="IPR020845">
    <property type="entry name" value="AMP-binding_CS"/>
</dbReference>
<dbReference type="InterPro" id="IPR000873">
    <property type="entry name" value="AMP-dep_synth/lig_dom"/>
</dbReference>
<sequence length="354" mass="38427">MEIYASLARAHMEGFGTTEFELRVRSSQKSCGPCTIRGRSFANPSLVDEVLAARRVADGAAAIVVTTADFARRHDSSRQAARVLGYGLVSGTFEIRAADDVGSHIGRGAAMSAYEGSRSQAEAMWMFYPIGEERRVVCVRCEFIGRRASGQSVRWARRSVVIRSRRLGLAQVFETCHAVACGKRRGDRFTGLESRSQKNGGGLYGIQEAVAAAYMKASGICGSDSVGAATPTRDHYRVSIHGSERVIRAELTYRQTSEQIERIAGFGGQGRALCLFYTGGTTGEPKGVMLRDRSLVANAWACTTAREWPADTTMLLTTPMSHAAGLLVAPGLQRVQLRVAQVVRPGQGCRRNRK</sequence>
<reference evidence="2" key="1">
    <citation type="submission" date="2023-06" db="EMBL/GenBank/DDBJ databases">
        <authorList>
            <person name="Delattre M."/>
        </authorList>
    </citation>
    <scope>NUCLEOTIDE SEQUENCE</scope>
    <source>
        <strain evidence="2">AF72</strain>
    </source>
</reference>
<gene>
    <name evidence="2" type="ORF">MSPICULIGERA_LOCUS44</name>
</gene>